<evidence type="ECO:0000256" key="7">
    <source>
        <dbReference type="SAM" id="Phobius"/>
    </source>
</evidence>
<evidence type="ECO:0000256" key="3">
    <source>
        <dbReference type="ARBA" id="ARBA00022692"/>
    </source>
</evidence>
<name>A0A388KS44_CHABU</name>
<protein>
    <recommendedName>
        <fullName evidence="6">ALA-interacting subunit</fullName>
    </recommendedName>
</protein>
<dbReference type="Gramene" id="GBG72895">
    <property type="protein sequence ID" value="GBG72895"/>
    <property type="gene ID" value="CBR_g12615"/>
</dbReference>
<dbReference type="GO" id="GO:0005886">
    <property type="term" value="C:plasma membrane"/>
    <property type="evidence" value="ECO:0007669"/>
    <property type="project" value="TreeGrafter"/>
</dbReference>
<dbReference type="Pfam" id="PF03381">
    <property type="entry name" value="CDC50"/>
    <property type="match status" value="1"/>
</dbReference>
<evidence type="ECO:0000256" key="5">
    <source>
        <dbReference type="ARBA" id="ARBA00023136"/>
    </source>
</evidence>
<dbReference type="OrthoDB" id="340608at2759"/>
<keyword evidence="9" id="KW-1185">Reference proteome</keyword>
<organism evidence="8 9">
    <name type="scientific">Chara braunii</name>
    <name type="common">Braun's stonewort</name>
    <dbReference type="NCBI Taxonomy" id="69332"/>
    <lineage>
        <taxon>Eukaryota</taxon>
        <taxon>Viridiplantae</taxon>
        <taxon>Streptophyta</taxon>
        <taxon>Charophyceae</taxon>
        <taxon>Charales</taxon>
        <taxon>Characeae</taxon>
        <taxon>Chara</taxon>
    </lineage>
</organism>
<dbReference type="PANTHER" id="PTHR10926:SF0">
    <property type="entry name" value="CDC50, ISOFORM A"/>
    <property type="match status" value="1"/>
</dbReference>
<keyword evidence="5 6" id="KW-0472">Membrane</keyword>
<dbReference type="AlphaFoldDB" id="A0A388KS44"/>
<evidence type="ECO:0000256" key="6">
    <source>
        <dbReference type="PIRNR" id="PIRNR015840"/>
    </source>
</evidence>
<comment type="caution">
    <text evidence="8">The sequence shown here is derived from an EMBL/GenBank/DDBJ whole genome shotgun (WGS) entry which is preliminary data.</text>
</comment>
<dbReference type="PIRSF" id="PIRSF015840">
    <property type="entry name" value="DUF284_TM_euk"/>
    <property type="match status" value="1"/>
</dbReference>
<dbReference type="PANTHER" id="PTHR10926">
    <property type="entry name" value="CELL CYCLE CONTROL PROTEIN 50"/>
    <property type="match status" value="1"/>
</dbReference>
<keyword evidence="3 7" id="KW-0812">Transmembrane</keyword>
<evidence type="ECO:0000256" key="2">
    <source>
        <dbReference type="ARBA" id="ARBA00009457"/>
    </source>
</evidence>
<reference evidence="8 9" key="1">
    <citation type="journal article" date="2018" name="Cell">
        <title>The Chara Genome: Secondary Complexity and Implications for Plant Terrestrialization.</title>
        <authorList>
            <person name="Nishiyama T."/>
            <person name="Sakayama H."/>
            <person name="Vries J.D."/>
            <person name="Buschmann H."/>
            <person name="Saint-Marcoux D."/>
            <person name="Ullrich K.K."/>
            <person name="Haas F.B."/>
            <person name="Vanderstraeten L."/>
            <person name="Becker D."/>
            <person name="Lang D."/>
            <person name="Vosolsobe S."/>
            <person name="Rombauts S."/>
            <person name="Wilhelmsson P.K.I."/>
            <person name="Janitza P."/>
            <person name="Kern R."/>
            <person name="Heyl A."/>
            <person name="Rumpler F."/>
            <person name="Villalobos L.I.A.C."/>
            <person name="Clay J.M."/>
            <person name="Skokan R."/>
            <person name="Toyoda A."/>
            <person name="Suzuki Y."/>
            <person name="Kagoshima H."/>
            <person name="Schijlen E."/>
            <person name="Tajeshwar N."/>
            <person name="Catarino B."/>
            <person name="Hetherington A.J."/>
            <person name="Saltykova A."/>
            <person name="Bonnot C."/>
            <person name="Breuninger H."/>
            <person name="Symeonidi A."/>
            <person name="Radhakrishnan G.V."/>
            <person name="Van Nieuwerburgh F."/>
            <person name="Deforce D."/>
            <person name="Chang C."/>
            <person name="Karol K.G."/>
            <person name="Hedrich R."/>
            <person name="Ulvskov P."/>
            <person name="Glockner G."/>
            <person name="Delwiche C.F."/>
            <person name="Petrasek J."/>
            <person name="Van de Peer Y."/>
            <person name="Friml J."/>
            <person name="Beilby M."/>
            <person name="Dolan L."/>
            <person name="Kohara Y."/>
            <person name="Sugano S."/>
            <person name="Fujiyama A."/>
            <person name="Delaux P.-M."/>
            <person name="Quint M."/>
            <person name="TheiBen G."/>
            <person name="Hagemann M."/>
            <person name="Harholt J."/>
            <person name="Dunand C."/>
            <person name="Zachgo S."/>
            <person name="Langdale J."/>
            <person name="Maumus F."/>
            <person name="Straeten D.V.D."/>
            <person name="Gould S.B."/>
            <person name="Rensing S.A."/>
        </authorList>
    </citation>
    <scope>NUCLEOTIDE SEQUENCE [LARGE SCALE GENOMIC DNA]</scope>
    <source>
        <strain evidence="8 9">S276</strain>
    </source>
</reference>
<dbReference type="OMA" id="NDIFWLH"/>
<dbReference type="GO" id="GO:0005783">
    <property type="term" value="C:endoplasmic reticulum"/>
    <property type="evidence" value="ECO:0007669"/>
    <property type="project" value="TreeGrafter"/>
</dbReference>
<evidence type="ECO:0000256" key="4">
    <source>
        <dbReference type="ARBA" id="ARBA00022989"/>
    </source>
</evidence>
<gene>
    <name evidence="8" type="ORF">CBR_g12615</name>
</gene>
<comment type="subcellular location">
    <subcellularLocation>
        <location evidence="1">Membrane</location>
        <topology evidence="1">Multi-pass membrane protein</topology>
    </subcellularLocation>
</comment>
<dbReference type="InterPro" id="IPR005045">
    <property type="entry name" value="CDC50/LEM3_fam"/>
</dbReference>
<comment type="similarity">
    <text evidence="2 6">Belongs to the CDC50/LEM3 family.</text>
</comment>
<dbReference type="Proteomes" id="UP000265515">
    <property type="component" value="Unassembled WGS sequence"/>
</dbReference>
<evidence type="ECO:0000313" key="9">
    <source>
        <dbReference type="Proteomes" id="UP000265515"/>
    </source>
</evidence>
<feature type="transmembrane region" description="Helical" evidence="7">
    <location>
        <begin position="354"/>
        <end position="375"/>
    </location>
</feature>
<sequence>MRVSAVMEPGKMKESKELTVLVEDAGGSKTEGSSRRPKYSKFTQQELPACKPLLTPKWVIGTFFVIGVIFIPIGGIALAASSSVVEVGKRYDDECFRSLSAMAAPGDRDLTSSAARDAYMRNPETDKLCTINLTIPRTMSPPIFVYYQLDNFYQNHRRYVKSRSDVQLRTGDNAGISTKCKPKDCVQVNGSSDGATGSCQPIVPCGLVAWSFFNDSYSLTLTSSGLDPSSASSLSPGLNRTLDVDEKGIAWDSDVKDKYGRVMPQNFNNDPATRGGSTLTGPINQNEHFIVWMRTAALPSFRKLWGKVDEKLYAKSEISVTIVNQYNTYTFGGKKKLILSTGSWLGGANNFLGIAYLTVGALCMLSSFLFFLIHWRNPRPLGDTSYLSWNRKQEA</sequence>
<evidence type="ECO:0000256" key="1">
    <source>
        <dbReference type="ARBA" id="ARBA00004141"/>
    </source>
</evidence>
<dbReference type="EMBL" id="BFEA01000173">
    <property type="protein sequence ID" value="GBG72895.1"/>
    <property type="molecule type" value="Genomic_DNA"/>
</dbReference>
<proteinExistence type="inferred from homology"/>
<accession>A0A388KS44</accession>
<keyword evidence="4 7" id="KW-1133">Transmembrane helix</keyword>
<dbReference type="STRING" id="69332.A0A388KS44"/>
<dbReference type="GO" id="GO:0005794">
    <property type="term" value="C:Golgi apparatus"/>
    <property type="evidence" value="ECO:0007669"/>
    <property type="project" value="TreeGrafter"/>
</dbReference>
<evidence type="ECO:0000313" key="8">
    <source>
        <dbReference type="EMBL" id="GBG72895.1"/>
    </source>
</evidence>
<feature type="transmembrane region" description="Helical" evidence="7">
    <location>
        <begin position="58"/>
        <end position="80"/>
    </location>
</feature>